<sequence>MLAVNDNVIRVQTDEAPSGNDKPSLADVGPILALMAIFGVTFYMISTALSAYLKSFPMLYP</sequence>
<feature type="transmembrane region" description="Helical" evidence="1">
    <location>
        <begin position="31"/>
        <end position="53"/>
    </location>
</feature>
<name>A0A4R5U9B4_9HYPH</name>
<keyword evidence="1" id="KW-1133">Transmembrane helix</keyword>
<comment type="caution">
    <text evidence="2">The sequence shown here is derived from an EMBL/GenBank/DDBJ whole genome shotgun (WGS) entry which is preliminary data.</text>
</comment>
<dbReference type="AlphaFoldDB" id="A0A4R5U9B4"/>
<dbReference type="OrthoDB" id="8453981at2"/>
<evidence type="ECO:0000313" key="3">
    <source>
        <dbReference type="Proteomes" id="UP000295238"/>
    </source>
</evidence>
<organism evidence="2 3">
    <name type="scientific">Rhizobium deserti</name>
    <dbReference type="NCBI Taxonomy" id="2547961"/>
    <lineage>
        <taxon>Bacteria</taxon>
        <taxon>Pseudomonadati</taxon>
        <taxon>Pseudomonadota</taxon>
        <taxon>Alphaproteobacteria</taxon>
        <taxon>Hyphomicrobiales</taxon>
        <taxon>Rhizobiaceae</taxon>
        <taxon>Rhizobium/Agrobacterium group</taxon>
        <taxon>Rhizobium</taxon>
    </lineage>
</organism>
<evidence type="ECO:0000313" key="2">
    <source>
        <dbReference type="EMBL" id="TDK31204.1"/>
    </source>
</evidence>
<dbReference type="EMBL" id="SMTL01000007">
    <property type="protein sequence ID" value="TDK31204.1"/>
    <property type="molecule type" value="Genomic_DNA"/>
</dbReference>
<keyword evidence="1" id="KW-0812">Transmembrane</keyword>
<protein>
    <submittedName>
        <fullName evidence="2">Uncharacterized protein</fullName>
    </submittedName>
</protein>
<evidence type="ECO:0000256" key="1">
    <source>
        <dbReference type="SAM" id="Phobius"/>
    </source>
</evidence>
<keyword evidence="3" id="KW-1185">Reference proteome</keyword>
<keyword evidence="1" id="KW-0472">Membrane</keyword>
<reference evidence="2 3" key="1">
    <citation type="submission" date="2019-03" db="EMBL/GenBank/DDBJ databases">
        <title>Rhizobium sp. nov., an bacterium isolated from biocrust in Mu Us Desert.</title>
        <authorList>
            <person name="Lixiong L."/>
        </authorList>
    </citation>
    <scope>NUCLEOTIDE SEQUENCE [LARGE SCALE GENOMIC DNA]</scope>
    <source>
        <strain evidence="2 3">SPY-1</strain>
    </source>
</reference>
<proteinExistence type="predicted"/>
<accession>A0A4R5U9B4</accession>
<dbReference type="Proteomes" id="UP000295238">
    <property type="component" value="Unassembled WGS sequence"/>
</dbReference>
<gene>
    <name evidence="2" type="ORF">E2F50_19815</name>
</gene>